<evidence type="ECO:0000259" key="7">
    <source>
        <dbReference type="SMART" id="SM01340"/>
    </source>
</evidence>
<keyword evidence="3" id="KW-0227">DNA damage</keyword>
<dbReference type="NCBIfam" id="TIGR00585">
    <property type="entry name" value="mutl"/>
    <property type="match status" value="1"/>
</dbReference>
<protein>
    <submittedName>
        <fullName evidence="8">MLH1 protein</fullName>
    </submittedName>
    <submittedName>
        <fullName evidence="9">Protein required for mismatch repair in mitosis and meiosis</fullName>
    </submittedName>
</protein>
<dbReference type="SMART" id="SM01340">
    <property type="entry name" value="DNA_mis_repair"/>
    <property type="match status" value="1"/>
</dbReference>
<dbReference type="InterPro" id="IPR032189">
    <property type="entry name" value="Mlh1_C"/>
</dbReference>
<evidence type="ECO:0000313" key="10">
    <source>
        <dbReference type="Proteomes" id="UP000038830"/>
    </source>
</evidence>
<dbReference type="FunFam" id="3.30.230.10:FF:000014">
    <property type="entry name" value="DNA mismatch repair protein Mlh1"/>
    <property type="match status" value="1"/>
</dbReference>
<dbReference type="GO" id="GO:0006298">
    <property type="term" value="P:mismatch repair"/>
    <property type="evidence" value="ECO:0007669"/>
    <property type="project" value="InterPro"/>
</dbReference>
<dbReference type="RefSeq" id="XP_020069547.1">
    <property type="nucleotide sequence ID" value="XM_020213471.1"/>
</dbReference>
<dbReference type="GO" id="GO:0016887">
    <property type="term" value="F:ATP hydrolysis activity"/>
    <property type="evidence" value="ECO:0007669"/>
    <property type="project" value="InterPro"/>
</dbReference>
<keyword evidence="11" id="KW-1185">Reference proteome</keyword>
<reference evidence="8" key="1">
    <citation type="submission" date="2014-12" db="EMBL/GenBank/DDBJ databases">
        <authorList>
            <person name="Jaenicke S."/>
        </authorList>
    </citation>
    <scope>NUCLEOTIDE SEQUENCE [LARGE SCALE GENOMIC DNA]</scope>
    <source>
        <strain evidence="8">CBS1600</strain>
    </source>
</reference>
<keyword evidence="4" id="KW-0234">DNA repair</keyword>
<dbReference type="GO" id="GO:0005524">
    <property type="term" value="F:ATP binding"/>
    <property type="evidence" value="ECO:0007669"/>
    <property type="project" value="InterPro"/>
</dbReference>
<proteinExistence type="inferred from homology"/>
<dbReference type="InterPro" id="IPR014762">
    <property type="entry name" value="DNA_mismatch_repair_CS"/>
</dbReference>
<dbReference type="SUPFAM" id="SSF55874">
    <property type="entry name" value="ATPase domain of HSP90 chaperone/DNA topoisomerase II/histidine kinase"/>
    <property type="match status" value="1"/>
</dbReference>
<dbReference type="EMBL" id="CDQK01000006">
    <property type="protein sequence ID" value="CEP24748.1"/>
    <property type="molecule type" value="Genomic_DNA"/>
</dbReference>
<dbReference type="STRING" id="983966.A0A0H5C930"/>
<gene>
    <name evidence="8" type="primary">MLH1</name>
    <name evidence="8" type="ORF">BN1211_5652</name>
    <name evidence="9" type="ORF">CYBJADRAFT_15727</name>
</gene>
<dbReference type="Pfam" id="PF16413">
    <property type="entry name" value="Mlh1_C"/>
    <property type="match status" value="1"/>
</dbReference>
<accession>A0A0H5C930</accession>
<evidence type="ECO:0000256" key="6">
    <source>
        <dbReference type="SAM" id="MobiDB-lite"/>
    </source>
</evidence>
<dbReference type="Gene3D" id="3.30.230.10">
    <property type="match status" value="1"/>
</dbReference>
<accession>A0A1E4RZ26</accession>
<dbReference type="Pfam" id="PF13589">
    <property type="entry name" value="HATPase_c_3"/>
    <property type="match status" value="1"/>
</dbReference>
<dbReference type="InterPro" id="IPR002099">
    <property type="entry name" value="MutL/Mlh/PMS"/>
</dbReference>
<dbReference type="GO" id="GO:0061982">
    <property type="term" value="P:meiosis I cell cycle process"/>
    <property type="evidence" value="ECO:0007669"/>
    <property type="project" value="UniProtKB-ARBA"/>
</dbReference>
<dbReference type="PANTHER" id="PTHR10073:SF12">
    <property type="entry name" value="DNA MISMATCH REPAIR PROTEIN MLH1"/>
    <property type="match status" value="1"/>
</dbReference>
<dbReference type="FunFam" id="3.30.565.10:FF:000003">
    <property type="entry name" value="DNA mismatch repair endonuclease MutL"/>
    <property type="match status" value="1"/>
</dbReference>
<dbReference type="GO" id="GO:0032389">
    <property type="term" value="C:MutLalpha complex"/>
    <property type="evidence" value="ECO:0007669"/>
    <property type="project" value="TreeGrafter"/>
</dbReference>
<reference evidence="10" key="2">
    <citation type="journal article" date="2015" name="J. Biotechnol.">
        <title>The structure of the Cyberlindnera jadinii genome and its relation to Candida utilis analyzed by the occurrence of single nucleotide polymorphisms.</title>
        <authorList>
            <person name="Rupp O."/>
            <person name="Brinkrolf K."/>
            <person name="Buerth C."/>
            <person name="Kunigo M."/>
            <person name="Schneider J."/>
            <person name="Jaenicke S."/>
            <person name="Goesmann A."/>
            <person name="Puehler A."/>
            <person name="Jaeger K.-E."/>
            <person name="Ernst J.F."/>
        </authorList>
    </citation>
    <scope>NUCLEOTIDE SEQUENCE [LARGE SCALE GENOMIC DNA]</scope>
    <source>
        <strain evidence="10">ATCC 18201 / CBS 1600 / BCRC 20928 / JCM 3617 / NBRC 0987 / NRRL Y-1542</strain>
    </source>
</reference>
<dbReference type="Gene3D" id="3.30.565.10">
    <property type="entry name" value="Histidine kinase-like ATPase, C-terminal domain"/>
    <property type="match status" value="1"/>
</dbReference>
<dbReference type="CDD" id="cd16926">
    <property type="entry name" value="HATPase_MutL-MLH-PMS-like"/>
    <property type="match status" value="1"/>
</dbReference>
<dbReference type="InterPro" id="IPR013507">
    <property type="entry name" value="DNA_mismatch_S5_2-like"/>
</dbReference>
<evidence type="ECO:0000256" key="2">
    <source>
        <dbReference type="ARBA" id="ARBA00006082"/>
    </source>
</evidence>
<reference evidence="9 11" key="3">
    <citation type="journal article" date="2016" name="Proc. Natl. Acad. Sci. U.S.A.">
        <title>Comparative genomics of biotechnologically important yeasts.</title>
        <authorList>
            <person name="Riley R."/>
            <person name="Haridas S."/>
            <person name="Wolfe K.H."/>
            <person name="Lopes M.R."/>
            <person name="Hittinger C.T."/>
            <person name="Goeker M."/>
            <person name="Salamov A.A."/>
            <person name="Wisecaver J.H."/>
            <person name="Long T.M."/>
            <person name="Calvey C.H."/>
            <person name="Aerts A.L."/>
            <person name="Barry K.W."/>
            <person name="Choi C."/>
            <person name="Clum A."/>
            <person name="Coughlan A.Y."/>
            <person name="Deshpande S."/>
            <person name="Douglass A.P."/>
            <person name="Hanson S.J."/>
            <person name="Klenk H.-P."/>
            <person name="LaButti K.M."/>
            <person name="Lapidus A."/>
            <person name="Lindquist E.A."/>
            <person name="Lipzen A.M."/>
            <person name="Meier-Kolthoff J.P."/>
            <person name="Ohm R.A."/>
            <person name="Otillar R.P."/>
            <person name="Pangilinan J.L."/>
            <person name="Peng Y."/>
            <person name="Rokas A."/>
            <person name="Rosa C.A."/>
            <person name="Scheuner C."/>
            <person name="Sibirny A.A."/>
            <person name="Slot J.C."/>
            <person name="Stielow J.B."/>
            <person name="Sun H."/>
            <person name="Kurtzman C.P."/>
            <person name="Blackwell M."/>
            <person name="Grigoriev I.V."/>
            <person name="Jeffries T.W."/>
        </authorList>
    </citation>
    <scope>NUCLEOTIDE SEQUENCE [LARGE SCALE GENOMIC DNA]</scope>
    <source>
        <strain evidence="11">ATCC 18201 / CBS 1600 / BCRC 20928 / JCM 3617 / NBRC 0987 / NRRL Y-1542</strain>
        <strain evidence="9">NRRL Y-1542</strain>
    </source>
</reference>
<organism evidence="8 10">
    <name type="scientific">Cyberlindnera jadinii (strain ATCC 18201 / CBS 1600 / BCRC 20928 / JCM 3617 / NBRC 0987 / NRRL Y-1542)</name>
    <name type="common">Torula yeast</name>
    <name type="synonym">Candida utilis</name>
    <dbReference type="NCBI Taxonomy" id="983966"/>
    <lineage>
        <taxon>Eukaryota</taxon>
        <taxon>Fungi</taxon>
        <taxon>Dikarya</taxon>
        <taxon>Ascomycota</taxon>
        <taxon>Saccharomycotina</taxon>
        <taxon>Saccharomycetes</taxon>
        <taxon>Phaffomycetales</taxon>
        <taxon>Phaffomycetaceae</taxon>
        <taxon>Cyberlindnera</taxon>
    </lineage>
</organism>
<dbReference type="InterPro" id="IPR038973">
    <property type="entry name" value="MutL/Mlh/Pms-like"/>
</dbReference>
<dbReference type="InterPro" id="IPR014721">
    <property type="entry name" value="Ribsml_uS5_D2-typ_fold_subgr"/>
</dbReference>
<dbReference type="GeneID" id="30987867"/>
<sequence length="698" mass="78460">MAKRIKALDASVVNRIAAGEIIIAPANALKELLENSLDAGSSKIDVVVKDGGLKLLQITDDGTGIDKEDLSLLCQRFATSKITQFEDLESISTYGFRGEALASISHISHLSVVTKTAQSSCAWRATYSDGELKEVKPTAGKTGTQIIVEDLFYNVPARLRSVKGGSEELAKIVDVIGRYSIHTDLGYSVKKFGDSHFSLSTRPGLPIKERIRSLFGTSVAQELVPFEVDPMEELGLKGAHGQITNPNYNSKKSIQPVFFINNRLVSNDRLRRALNSTIQHFLPKGHKPFIYLSLLVDPSYLDVNVHPTKREVKFLHEDEIIDAICITIREELIKIDSSRTFPTQSLLPQSQKRKVKDEEVTSQQNTQQSQKKTRLDYKLVRTDSSQAKITNFMRPVSISISSTNEDDRMDEEGDTSHPVLAEDTTVTTMSLPTVKDSPQYKAIQREKIIVNLHSVLELRQEVLDAASDAKLAEMFTKFTYIGIIDTDKRLLSIQSGVKLLMIDYGALFREFFYQLALQDFENFGYIRLEGCDTSLKSLLGKAYDGLEDPPIPMDECIEYITSMSDMLEEYFSISVADDGEGPVLKTLPLLVKGYIPPLEKLPIFLYRIGCKINWEDEKECIEGILQQLALFNVPMIIPESKDDETSQYAEQQSHNLNETMENILMPLVKKRFLAPSELKDYIVEIANLPGLYRVFERC</sequence>
<feature type="compositionally biased region" description="Low complexity" evidence="6">
    <location>
        <begin position="361"/>
        <end position="370"/>
    </location>
</feature>
<feature type="region of interest" description="Disordered" evidence="6">
    <location>
        <begin position="344"/>
        <end position="374"/>
    </location>
</feature>
<evidence type="ECO:0000256" key="5">
    <source>
        <dbReference type="ARBA" id="ARBA00023242"/>
    </source>
</evidence>
<dbReference type="SUPFAM" id="SSF54211">
    <property type="entry name" value="Ribosomal protein S5 domain 2-like"/>
    <property type="match status" value="1"/>
</dbReference>
<evidence type="ECO:0000313" key="8">
    <source>
        <dbReference type="EMBL" id="CEP24748.1"/>
    </source>
</evidence>
<dbReference type="PROSITE" id="PS00058">
    <property type="entry name" value="DNA_MISMATCH_REPAIR_1"/>
    <property type="match status" value="1"/>
</dbReference>
<dbReference type="PANTHER" id="PTHR10073">
    <property type="entry name" value="DNA MISMATCH REPAIR PROTEIN MLH, PMS, MUTL"/>
    <property type="match status" value="1"/>
</dbReference>
<evidence type="ECO:0000313" key="9">
    <source>
        <dbReference type="EMBL" id="ODV72508.1"/>
    </source>
</evidence>
<dbReference type="OMA" id="ANYHVKK"/>
<evidence type="ECO:0000256" key="4">
    <source>
        <dbReference type="ARBA" id="ARBA00023204"/>
    </source>
</evidence>
<comment type="similarity">
    <text evidence="2">Belongs to the DNA mismatch repair MutL/HexB family.</text>
</comment>
<comment type="subcellular location">
    <subcellularLocation>
        <location evidence="1">Nucleus</location>
    </subcellularLocation>
</comment>
<evidence type="ECO:0000256" key="3">
    <source>
        <dbReference type="ARBA" id="ARBA00022763"/>
    </source>
</evidence>
<keyword evidence="5" id="KW-0539">Nucleus</keyword>
<dbReference type="GO" id="GO:0030983">
    <property type="term" value="F:mismatched DNA binding"/>
    <property type="evidence" value="ECO:0007669"/>
    <property type="project" value="InterPro"/>
</dbReference>
<dbReference type="Pfam" id="PF01119">
    <property type="entry name" value="DNA_mis_repair"/>
    <property type="match status" value="1"/>
</dbReference>
<dbReference type="OrthoDB" id="10263226at2759"/>
<name>A0A0H5C930_CYBJN</name>
<evidence type="ECO:0000313" key="11">
    <source>
        <dbReference type="Proteomes" id="UP000094389"/>
    </source>
</evidence>
<feature type="domain" description="DNA mismatch repair protein S5" evidence="7">
    <location>
        <begin position="211"/>
        <end position="333"/>
    </location>
</feature>
<dbReference type="Proteomes" id="UP000094389">
    <property type="component" value="Unassembled WGS sequence"/>
</dbReference>
<dbReference type="GO" id="GO:0140664">
    <property type="term" value="F:ATP-dependent DNA damage sensor activity"/>
    <property type="evidence" value="ECO:0007669"/>
    <property type="project" value="InterPro"/>
</dbReference>
<dbReference type="InterPro" id="IPR036890">
    <property type="entry name" value="HATPase_C_sf"/>
</dbReference>
<dbReference type="EMBL" id="KV453934">
    <property type="protein sequence ID" value="ODV72508.1"/>
    <property type="molecule type" value="Genomic_DNA"/>
</dbReference>
<dbReference type="Proteomes" id="UP000038830">
    <property type="component" value="Unassembled WGS sequence"/>
</dbReference>
<dbReference type="AlphaFoldDB" id="A0A0H5C930"/>
<dbReference type="InterPro" id="IPR020568">
    <property type="entry name" value="Ribosomal_Su5_D2-typ_SF"/>
</dbReference>
<evidence type="ECO:0000256" key="1">
    <source>
        <dbReference type="ARBA" id="ARBA00004123"/>
    </source>
</evidence>